<feature type="transmembrane region" description="Helical" evidence="4">
    <location>
        <begin position="12"/>
        <end position="36"/>
    </location>
</feature>
<dbReference type="InterPro" id="IPR003660">
    <property type="entry name" value="HAMP_dom"/>
</dbReference>
<dbReference type="InterPro" id="IPR004089">
    <property type="entry name" value="MCPsignal_dom"/>
</dbReference>
<dbReference type="PRINTS" id="PR00260">
    <property type="entry name" value="CHEMTRNSDUCR"/>
</dbReference>
<dbReference type="EMBL" id="FRFE01000013">
    <property type="protein sequence ID" value="SHO49380.1"/>
    <property type="molecule type" value="Genomic_DNA"/>
</dbReference>
<keyword evidence="4" id="KW-0472">Membrane</keyword>
<evidence type="ECO:0000256" key="3">
    <source>
        <dbReference type="PROSITE-ProRule" id="PRU00284"/>
    </source>
</evidence>
<dbReference type="Gene3D" id="1.10.287.950">
    <property type="entry name" value="Methyl-accepting chemotaxis protein"/>
    <property type="match status" value="1"/>
</dbReference>
<evidence type="ECO:0000313" key="8">
    <source>
        <dbReference type="Proteomes" id="UP000184603"/>
    </source>
</evidence>
<evidence type="ECO:0000256" key="1">
    <source>
        <dbReference type="ARBA" id="ARBA00023224"/>
    </source>
</evidence>
<dbReference type="AlphaFoldDB" id="A0A1M7Y9U0"/>
<name>A0A1M7Y9U0_9BACT</name>
<gene>
    <name evidence="7" type="ORF">SAMN02745220_02828</name>
</gene>
<dbReference type="GO" id="GO:0006935">
    <property type="term" value="P:chemotaxis"/>
    <property type="evidence" value="ECO:0007669"/>
    <property type="project" value="InterPro"/>
</dbReference>
<feature type="domain" description="Methyl-accepting transducer" evidence="5">
    <location>
        <begin position="335"/>
        <end position="568"/>
    </location>
</feature>
<evidence type="ECO:0000259" key="5">
    <source>
        <dbReference type="PROSITE" id="PS50111"/>
    </source>
</evidence>
<keyword evidence="1 3" id="KW-0807">Transducer</keyword>
<dbReference type="SUPFAM" id="SSF58104">
    <property type="entry name" value="Methyl-accepting chemotaxis protein (MCP) signaling domain"/>
    <property type="match status" value="1"/>
</dbReference>
<dbReference type="GO" id="GO:0004888">
    <property type="term" value="F:transmembrane signaling receptor activity"/>
    <property type="evidence" value="ECO:0007669"/>
    <property type="project" value="InterPro"/>
</dbReference>
<evidence type="ECO:0000256" key="4">
    <source>
        <dbReference type="SAM" id="Phobius"/>
    </source>
</evidence>
<dbReference type="GO" id="GO:0016020">
    <property type="term" value="C:membrane"/>
    <property type="evidence" value="ECO:0007669"/>
    <property type="project" value="InterPro"/>
</dbReference>
<organism evidence="7 8">
    <name type="scientific">Desulfopila aestuarii DSM 18488</name>
    <dbReference type="NCBI Taxonomy" id="1121416"/>
    <lineage>
        <taxon>Bacteria</taxon>
        <taxon>Pseudomonadati</taxon>
        <taxon>Thermodesulfobacteriota</taxon>
        <taxon>Desulfobulbia</taxon>
        <taxon>Desulfobulbales</taxon>
        <taxon>Desulfocapsaceae</taxon>
        <taxon>Desulfopila</taxon>
    </lineage>
</organism>
<keyword evidence="8" id="KW-1185">Reference proteome</keyword>
<dbReference type="GO" id="GO:0007165">
    <property type="term" value="P:signal transduction"/>
    <property type="evidence" value="ECO:0007669"/>
    <property type="project" value="UniProtKB-KW"/>
</dbReference>
<dbReference type="Pfam" id="PF00015">
    <property type="entry name" value="MCPsignal"/>
    <property type="match status" value="1"/>
</dbReference>
<keyword evidence="4" id="KW-1133">Transmembrane helix</keyword>
<protein>
    <submittedName>
        <fullName evidence="7">Methyl-accepting chemotaxis protein</fullName>
    </submittedName>
</protein>
<reference evidence="7 8" key="1">
    <citation type="submission" date="2016-12" db="EMBL/GenBank/DDBJ databases">
        <authorList>
            <person name="Song W.-J."/>
            <person name="Kurnit D.M."/>
        </authorList>
    </citation>
    <scope>NUCLEOTIDE SEQUENCE [LARGE SCALE GENOMIC DNA]</scope>
    <source>
        <strain evidence="7 8">DSM 18488</strain>
    </source>
</reference>
<dbReference type="PROSITE" id="PS50111">
    <property type="entry name" value="CHEMOTAXIS_TRANSDUC_2"/>
    <property type="match status" value="1"/>
</dbReference>
<dbReference type="PANTHER" id="PTHR32089">
    <property type="entry name" value="METHYL-ACCEPTING CHEMOTAXIS PROTEIN MCPB"/>
    <property type="match status" value="1"/>
</dbReference>
<evidence type="ECO:0000313" key="7">
    <source>
        <dbReference type="EMBL" id="SHO49380.1"/>
    </source>
</evidence>
<dbReference type="PANTHER" id="PTHR32089:SF112">
    <property type="entry name" value="LYSOZYME-LIKE PROTEIN-RELATED"/>
    <property type="match status" value="1"/>
</dbReference>
<sequence>MPDNSSARPGFLTVGFKILIVVALASNLFIGALLYVNIQSSKTVENNVDELLGIQEKLSSNLRGAIVALQDEFLHLPDFFHIDPHTQILAAIGENFSISGRQLLKGREAYSNVYSRKERRDLAQNRYVVQATKDDLTVSCGIADNGGNFSDTVERLTLASSNPTEDAARLLDLIESITIELNSSDALKKRVLELSAKIADSSLKAEVTRNEILSHVEEIRNKEQALQAIRSQQRTFTNGMGAVAVIANMIVLFILVRRIVEKPLRNLALTIEEIRTGHAPMVPYLHRRDQIGILAGAISNFREALLEIQRENERKAREKVIFEEMFDNITAMVHTLDAKAKTLVSTAETLQELASTTEEQSESVTSRAAETALHTTTVVDSTTNLQQAFQDIQCEIENQNSIVSHIAESNRHSRTYIHGLGESIQAIHTIIDAVGDITDQTRLLALNATIEAARAGSAGKGFGVVASEVKLLSQKTDQATIDIMSKIKAIEKSSAVLFAHLDSIDTRMQDLSQLSKSITNSVAHQQHVTTTITSLASQTSLNTTTVSNATREFKDAAASTRNHASQVHGVARDISLQLSDLLQNTTQQIAQLTCPDNTHMEGPLKN</sequence>
<dbReference type="Proteomes" id="UP000184603">
    <property type="component" value="Unassembled WGS sequence"/>
</dbReference>
<dbReference type="SMART" id="SM00283">
    <property type="entry name" value="MA"/>
    <property type="match status" value="1"/>
</dbReference>
<dbReference type="PROSITE" id="PS50885">
    <property type="entry name" value="HAMP"/>
    <property type="match status" value="1"/>
</dbReference>
<dbReference type="Gene3D" id="6.10.340.10">
    <property type="match status" value="1"/>
</dbReference>
<evidence type="ECO:0000259" key="6">
    <source>
        <dbReference type="PROSITE" id="PS50885"/>
    </source>
</evidence>
<comment type="similarity">
    <text evidence="2">Belongs to the methyl-accepting chemotaxis (MCP) protein family.</text>
</comment>
<dbReference type="OrthoDB" id="5417075at2"/>
<feature type="domain" description="HAMP" evidence="6">
    <location>
        <begin position="258"/>
        <end position="310"/>
    </location>
</feature>
<evidence type="ECO:0000256" key="2">
    <source>
        <dbReference type="ARBA" id="ARBA00029447"/>
    </source>
</evidence>
<dbReference type="InterPro" id="IPR004090">
    <property type="entry name" value="Chemotax_Me-accpt_rcpt"/>
</dbReference>
<keyword evidence="4" id="KW-0812">Transmembrane</keyword>
<proteinExistence type="inferred from homology"/>
<accession>A0A1M7Y9U0</accession>
<dbReference type="RefSeq" id="WP_073614146.1">
    <property type="nucleotide sequence ID" value="NZ_FRFE01000013.1"/>
</dbReference>
<dbReference type="STRING" id="1121416.SAMN02745220_02828"/>
<feature type="transmembrane region" description="Helical" evidence="4">
    <location>
        <begin position="236"/>
        <end position="256"/>
    </location>
</feature>